<name>A0A6A5ACI9_APHAT</name>
<dbReference type="Proteomes" id="UP000469452">
    <property type="component" value="Unassembled WGS sequence"/>
</dbReference>
<feature type="non-terminal residue" evidence="1">
    <location>
        <position position="92"/>
    </location>
</feature>
<dbReference type="GO" id="GO:0003723">
    <property type="term" value="F:RNA binding"/>
    <property type="evidence" value="ECO:0007669"/>
    <property type="project" value="TreeGrafter"/>
</dbReference>
<dbReference type="Gene3D" id="3.30.420.10">
    <property type="entry name" value="Ribonuclease H-like superfamily/Ribonuclease H"/>
    <property type="match status" value="1"/>
</dbReference>
<dbReference type="AlphaFoldDB" id="A0A6A5ACI9"/>
<dbReference type="PANTHER" id="PTHR15092">
    <property type="entry name" value="POLY A -SPECIFIC RIBONUCLEASE/TARGET OF EGR1, MEMBER 1"/>
    <property type="match status" value="1"/>
</dbReference>
<dbReference type="PANTHER" id="PTHR15092:SF22">
    <property type="entry name" value="POLY(A)-SPECIFIC RIBONUCLEASE PNLDC1"/>
    <property type="match status" value="1"/>
</dbReference>
<sequence length="92" mass="10402">MQFMAEHGFDFNKFIRDGIPYLSRKSELSVRRSHEKSIANLGKSPPEKITVGRHFDKLFLTETVERIDTWLADSASADASSPAELFISARNS</sequence>
<dbReference type="EMBL" id="VJMI01002965">
    <property type="protein sequence ID" value="KAF0774878.1"/>
    <property type="molecule type" value="Genomic_DNA"/>
</dbReference>
<evidence type="ECO:0000313" key="1">
    <source>
        <dbReference type="EMBL" id="KAF0774878.1"/>
    </source>
</evidence>
<organism evidence="1 2">
    <name type="scientific">Aphanomyces astaci</name>
    <name type="common">Crayfish plague agent</name>
    <dbReference type="NCBI Taxonomy" id="112090"/>
    <lineage>
        <taxon>Eukaryota</taxon>
        <taxon>Sar</taxon>
        <taxon>Stramenopiles</taxon>
        <taxon>Oomycota</taxon>
        <taxon>Saprolegniomycetes</taxon>
        <taxon>Saprolegniales</taxon>
        <taxon>Verrucalvaceae</taxon>
        <taxon>Aphanomyces</taxon>
    </lineage>
</organism>
<proteinExistence type="predicted"/>
<evidence type="ECO:0000313" key="2">
    <source>
        <dbReference type="Proteomes" id="UP000469452"/>
    </source>
</evidence>
<protein>
    <submittedName>
        <fullName evidence="1">Uncharacterized protein</fullName>
    </submittedName>
</protein>
<dbReference type="InterPro" id="IPR036397">
    <property type="entry name" value="RNaseH_sf"/>
</dbReference>
<dbReference type="Pfam" id="PF04857">
    <property type="entry name" value="CAF1"/>
    <property type="match status" value="1"/>
</dbReference>
<accession>A0A6A5ACI9</accession>
<dbReference type="InterPro" id="IPR051181">
    <property type="entry name" value="CAF1_poly(A)_ribonucleases"/>
</dbReference>
<reference evidence="1 2" key="1">
    <citation type="submission" date="2019-06" db="EMBL/GenBank/DDBJ databases">
        <title>Genomics analysis of Aphanomyces spp. identifies a new class of oomycete effector associated with host adaptation.</title>
        <authorList>
            <person name="Gaulin E."/>
        </authorList>
    </citation>
    <scope>NUCLEOTIDE SEQUENCE [LARGE SCALE GENOMIC DNA]</scope>
    <source>
        <strain evidence="1 2">E</strain>
    </source>
</reference>
<dbReference type="InterPro" id="IPR006941">
    <property type="entry name" value="RNase_CAF1"/>
</dbReference>
<dbReference type="GO" id="GO:0000175">
    <property type="term" value="F:3'-5'-RNA exonuclease activity"/>
    <property type="evidence" value="ECO:0007669"/>
    <property type="project" value="TreeGrafter"/>
</dbReference>
<comment type="caution">
    <text evidence="1">The sequence shown here is derived from an EMBL/GenBank/DDBJ whole genome shotgun (WGS) entry which is preliminary data.</text>
</comment>
<gene>
    <name evidence="1" type="ORF">AaE_001421</name>
</gene>